<keyword evidence="1" id="KW-0560">Oxidoreductase</keyword>
<dbReference type="SUPFAM" id="SSF51735">
    <property type="entry name" value="NAD(P)-binding Rossmann-fold domains"/>
    <property type="match status" value="1"/>
</dbReference>
<dbReference type="PANTHER" id="PTHR14239">
    <property type="entry name" value="DUDULIN-RELATED"/>
    <property type="match status" value="1"/>
</dbReference>
<accession>A0A381TJW0</accession>
<dbReference type="GO" id="GO:0006740">
    <property type="term" value="P:NADPH regeneration"/>
    <property type="evidence" value="ECO:0007669"/>
    <property type="project" value="InterPro"/>
</dbReference>
<dbReference type="FunFam" id="3.40.50.720:FF:000755">
    <property type="entry name" value="F420-dependent NADP reductase"/>
    <property type="match status" value="1"/>
</dbReference>
<proteinExistence type="predicted"/>
<gene>
    <name evidence="3" type="ORF">METZ01_LOCUS69236</name>
</gene>
<dbReference type="Gene3D" id="3.40.50.720">
    <property type="entry name" value="NAD(P)-binding Rossmann-like Domain"/>
    <property type="match status" value="1"/>
</dbReference>
<organism evidence="3">
    <name type="scientific">marine metagenome</name>
    <dbReference type="NCBI Taxonomy" id="408172"/>
    <lineage>
        <taxon>unclassified sequences</taxon>
        <taxon>metagenomes</taxon>
        <taxon>ecological metagenomes</taxon>
    </lineage>
</organism>
<evidence type="ECO:0000256" key="1">
    <source>
        <dbReference type="ARBA" id="ARBA00023002"/>
    </source>
</evidence>
<dbReference type="GO" id="GO:0005886">
    <property type="term" value="C:plasma membrane"/>
    <property type="evidence" value="ECO:0007669"/>
    <property type="project" value="TreeGrafter"/>
</dbReference>
<dbReference type="GO" id="GO:0052851">
    <property type="term" value="F:ferric-chelate reductase (NADPH) activity"/>
    <property type="evidence" value="ECO:0007669"/>
    <property type="project" value="TreeGrafter"/>
</dbReference>
<dbReference type="GO" id="GO:0015677">
    <property type="term" value="P:copper ion import"/>
    <property type="evidence" value="ECO:0007669"/>
    <property type="project" value="TreeGrafter"/>
</dbReference>
<reference evidence="3" key="1">
    <citation type="submission" date="2018-05" db="EMBL/GenBank/DDBJ databases">
        <authorList>
            <person name="Lanie J.A."/>
            <person name="Ng W.-L."/>
            <person name="Kazmierczak K.M."/>
            <person name="Andrzejewski T.M."/>
            <person name="Davidsen T.M."/>
            <person name="Wayne K.J."/>
            <person name="Tettelin H."/>
            <person name="Glass J.I."/>
            <person name="Rusch D."/>
            <person name="Podicherti R."/>
            <person name="Tsui H.-C.T."/>
            <person name="Winkler M.E."/>
        </authorList>
    </citation>
    <scope>NUCLEOTIDE SEQUENCE</scope>
</reference>
<dbReference type="GO" id="GO:0070967">
    <property type="term" value="F:coenzyme F420 binding"/>
    <property type="evidence" value="ECO:0007669"/>
    <property type="project" value="InterPro"/>
</dbReference>
<dbReference type="PANTHER" id="PTHR14239:SF0">
    <property type="entry name" value="F420-DEPENDENT NADP REDUCTASE"/>
    <property type="match status" value="1"/>
</dbReference>
<sequence>MKIGIIGGTGGMGKGFALRWCKKHEIIIGSRDAERAISAANEYSDLAKDTYGNIDGKILGKDNISVAKESQVLILAIPYPNIDSICSQLLPEISNECVVISPIVPMTKTDVGFECISIKENKPFSHQAVEKYMNNKTKLVSAFHVISEKKLVNPTLSLDYDIFVVGDDMNSVKVVNDLINEIEGLRPIYLGGGKLSYLVEMCTPLLLNAMIRNKMKNPGIKII</sequence>
<protein>
    <recommendedName>
        <fullName evidence="2">Pyrroline-5-carboxylate reductase catalytic N-terminal domain-containing protein</fullName>
    </recommendedName>
</protein>
<name>A0A381TJW0_9ZZZZ</name>
<dbReference type="InterPro" id="IPR036291">
    <property type="entry name" value="NAD(P)-bd_dom_sf"/>
</dbReference>
<evidence type="ECO:0000313" key="3">
    <source>
        <dbReference type="EMBL" id="SVA16382.1"/>
    </source>
</evidence>
<dbReference type="InterPro" id="IPR051267">
    <property type="entry name" value="STEAP_metalloreductase"/>
</dbReference>
<dbReference type="EMBL" id="UINC01004721">
    <property type="protein sequence ID" value="SVA16382.1"/>
    <property type="molecule type" value="Genomic_DNA"/>
</dbReference>
<dbReference type="InterPro" id="IPR010185">
    <property type="entry name" value="NpdG"/>
</dbReference>
<evidence type="ECO:0000259" key="2">
    <source>
        <dbReference type="Pfam" id="PF03807"/>
    </source>
</evidence>
<dbReference type="GO" id="GO:0008823">
    <property type="term" value="F:cupric reductase (NADH) activity"/>
    <property type="evidence" value="ECO:0007669"/>
    <property type="project" value="TreeGrafter"/>
</dbReference>
<dbReference type="GO" id="GO:0016651">
    <property type="term" value="F:oxidoreductase activity, acting on NAD(P)H"/>
    <property type="evidence" value="ECO:0007669"/>
    <property type="project" value="InterPro"/>
</dbReference>
<dbReference type="GO" id="GO:0050661">
    <property type="term" value="F:NADP binding"/>
    <property type="evidence" value="ECO:0007669"/>
    <property type="project" value="InterPro"/>
</dbReference>
<feature type="domain" description="Pyrroline-5-carboxylate reductase catalytic N-terminal" evidence="2">
    <location>
        <begin position="2"/>
        <end position="104"/>
    </location>
</feature>
<dbReference type="NCBIfam" id="TIGR01915">
    <property type="entry name" value="npdG"/>
    <property type="match status" value="1"/>
</dbReference>
<dbReference type="Pfam" id="PF03807">
    <property type="entry name" value="F420_oxidored"/>
    <property type="match status" value="1"/>
</dbReference>
<dbReference type="InterPro" id="IPR028939">
    <property type="entry name" value="P5C_Rdtase_cat_N"/>
</dbReference>
<dbReference type="AlphaFoldDB" id="A0A381TJW0"/>